<evidence type="ECO:0000256" key="1">
    <source>
        <dbReference type="SAM" id="Phobius"/>
    </source>
</evidence>
<gene>
    <name evidence="2" type="ORF">URODEC1_LOCUS81799</name>
</gene>
<feature type="transmembrane region" description="Helical" evidence="1">
    <location>
        <begin position="310"/>
        <end position="329"/>
    </location>
</feature>
<keyword evidence="1" id="KW-0812">Transmembrane</keyword>
<accession>A0ABC9D5A3</accession>
<organism evidence="2 3">
    <name type="scientific">Urochloa decumbens</name>
    <dbReference type="NCBI Taxonomy" id="240449"/>
    <lineage>
        <taxon>Eukaryota</taxon>
        <taxon>Viridiplantae</taxon>
        <taxon>Streptophyta</taxon>
        <taxon>Embryophyta</taxon>
        <taxon>Tracheophyta</taxon>
        <taxon>Spermatophyta</taxon>
        <taxon>Magnoliopsida</taxon>
        <taxon>Liliopsida</taxon>
        <taxon>Poales</taxon>
        <taxon>Poaceae</taxon>
        <taxon>PACMAD clade</taxon>
        <taxon>Panicoideae</taxon>
        <taxon>Panicodae</taxon>
        <taxon>Paniceae</taxon>
        <taxon>Melinidinae</taxon>
        <taxon>Urochloa</taxon>
    </lineage>
</organism>
<protein>
    <submittedName>
        <fullName evidence="2">Uncharacterized protein</fullName>
    </submittedName>
</protein>
<proteinExistence type="predicted"/>
<keyword evidence="1" id="KW-1133">Transmembrane helix</keyword>
<dbReference type="PANTHER" id="PTHR36367:SF2">
    <property type="entry name" value="TRANSMEMBRANE PROTEIN"/>
    <property type="match status" value="1"/>
</dbReference>
<feature type="transmembrane region" description="Helical" evidence="1">
    <location>
        <begin position="271"/>
        <end position="290"/>
    </location>
</feature>
<reference evidence="2" key="1">
    <citation type="submission" date="2024-10" db="EMBL/GenBank/DDBJ databases">
        <authorList>
            <person name="Ryan C."/>
        </authorList>
    </citation>
    <scope>NUCLEOTIDE SEQUENCE [LARGE SCALE GENOMIC DNA]</scope>
</reference>
<feature type="transmembrane region" description="Helical" evidence="1">
    <location>
        <begin position="226"/>
        <end position="251"/>
    </location>
</feature>
<feature type="transmembrane region" description="Helical" evidence="1">
    <location>
        <begin position="119"/>
        <end position="137"/>
    </location>
</feature>
<evidence type="ECO:0000313" key="2">
    <source>
        <dbReference type="EMBL" id="CAL5031632.1"/>
    </source>
</evidence>
<keyword evidence="3" id="KW-1185">Reference proteome</keyword>
<evidence type="ECO:0000313" key="3">
    <source>
        <dbReference type="Proteomes" id="UP001497457"/>
    </source>
</evidence>
<feature type="transmembrane region" description="Helical" evidence="1">
    <location>
        <begin position="88"/>
        <end position="107"/>
    </location>
</feature>
<feature type="transmembrane region" description="Helical" evidence="1">
    <location>
        <begin position="157"/>
        <end position="176"/>
    </location>
</feature>
<dbReference type="PANTHER" id="PTHR36367">
    <property type="entry name" value="TRANSMEMBRANE PROTEIN"/>
    <property type="match status" value="1"/>
</dbReference>
<dbReference type="Proteomes" id="UP001497457">
    <property type="component" value="Chromosome 31b"/>
</dbReference>
<name>A0ABC9D5A3_9POAL</name>
<keyword evidence="1" id="KW-0472">Membrane</keyword>
<dbReference type="EMBL" id="OZ075141">
    <property type="protein sequence ID" value="CAL5031632.1"/>
    <property type="molecule type" value="Genomic_DNA"/>
</dbReference>
<dbReference type="AlphaFoldDB" id="A0ABC9D5A3"/>
<sequence>MAAPPVPALCCASPCRVAFRTRLAPLAFRTSAAARPLLLPGGCCGARGGVGPRRSVARLPVPFAAKRGGGRGEVAAEDGDGTRSLLQAALWGAEGAYILWLFLLPYAPGDPVWAISQATISDLIGLSLNFFFILPLLNSAGVHLLESPVLHPMAEGLFNFVIAWTLMFAPLLYTDFRRDRFKGSLDVLWGFQMFLTNTFLIPYMAIRLNDVDTDQSPPPRSQLGSVMVKGAQVVGAVGGAVCILSIVWALFGRADAGFGGIAERWQYAQGYVFTERLAYAFLWDILLYSIFQPWLIGDNIQNVKTDATEFVNVVRFVPVVGLVAYLFCLEKED</sequence>
<feature type="transmembrane region" description="Helical" evidence="1">
    <location>
        <begin position="188"/>
        <end position="206"/>
    </location>
</feature>